<protein>
    <submittedName>
        <fullName evidence="1">Uncharacterized protein</fullName>
    </submittedName>
</protein>
<dbReference type="EMBL" id="CABM01000030">
    <property type="protein sequence ID" value="CBH96696.1"/>
    <property type="molecule type" value="Genomic_DNA"/>
</dbReference>
<sequence length="64" mass="7190">MSHSRGVVPLTERFDPFWAAPIDTHCRALIGMGEQLAGMCKSLGVTRAFRAQVMLCELGFYLRF</sequence>
<proteinExistence type="predicted"/>
<accession>E6PP44</accession>
<organism evidence="1">
    <name type="scientific">mine drainage metagenome</name>
    <dbReference type="NCBI Taxonomy" id="410659"/>
    <lineage>
        <taxon>unclassified sequences</taxon>
        <taxon>metagenomes</taxon>
        <taxon>ecological metagenomes</taxon>
    </lineage>
</organism>
<evidence type="ECO:0000313" key="1">
    <source>
        <dbReference type="EMBL" id="CBH96696.1"/>
    </source>
</evidence>
<name>E6PP44_9ZZZZ</name>
<comment type="caution">
    <text evidence="1">The sequence shown here is derived from an EMBL/GenBank/DDBJ whole genome shotgun (WGS) entry which is preliminary data.</text>
</comment>
<reference evidence="1" key="1">
    <citation type="submission" date="2009-10" db="EMBL/GenBank/DDBJ databases">
        <title>Diversity of trophic interactions inside an arsenic-rich microbial ecosystem.</title>
        <authorList>
            <person name="Bertin P.N."/>
            <person name="Heinrich-Salmeron A."/>
            <person name="Pelletier E."/>
            <person name="Goulhen-Chollet F."/>
            <person name="Arsene-Ploetze F."/>
            <person name="Gallien S."/>
            <person name="Calteau A."/>
            <person name="Vallenet D."/>
            <person name="Casiot C."/>
            <person name="Chane-Woon-Ming B."/>
            <person name="Giloteaux L."/>
            <person name="Barakat M."/>
            <person name="Bonnefoy V."/>
            <person name="Bruneel O."/>
            <person name="Chandler M."/>
            <person name="Cleiss J."/>
            <person name="Duran R."/>
            <person name="Elbaz-Poulichet F."/>
            <person name="Fonknechten N."/>
            <person name="Lauga B."/>
            <person name="Mornico D."/>
            <person name="Ortet P."/>
            <person name="Schaeffer C."/>
            <person name="Siguier P."/>
            <person name="Alexander Thil Smith A."/>
            <person name="Van Dorsselaer A."/>
            <person name="Weissenbach J."/>
            <person name="Medigue C."/>
            <person name="Le Paslier D."/>
        </authorList>
    </citation>
    <scope>NUCLEOTIDE SEQUENCE</scope>
</reference>
<dbReference type="AlphaFoldDB" id="E6PP44"/>
<gene>
    <name evidence="1" type="ORF">CARN2_2411</name>
</gene>